<keyword evidence="2" id="KW-1185">Reference proteome</keyword>
<evidence type="ECO:0000313" key="1">
    <source>
        <dbReference type="EMBL" id="NVN48577.1"/>
    </source>
</evidence>
<accession>A0A850PIK6</accession>
<dbReference type="RefSeq" id="WP_218620303.1">
    <property type="nucleotide sequence ID" value="NZ_JABFYL010000005.1"/>
</dbReference>
<proteinExistence type="predicted"/>
<comment type="caution">
    <text evidence="1">The sequence shown here is derived from an EMBL/GenBank/DDBJ whole genome shotgun (WGS) entry which is preliminary data.</text>
</comment>
<gene>
    <name evidence="1" type="ORF">HLY00_4736</name>
</gene>
<dbReference type="EMBL" id="JABFYL010000005">
    <property type="protein sequence ID" value="NVN48577.1"/>
    <property type="molecule type" value="Genomic_DNA"/>
</dbReference>
<reference evidence="1 2" key="1">
    <citation type="submission" date="2020-05" db="EMBL/GenBank/DDBJ databases">
        <title>Draft genome sequence of Mycobacterium hippocampi DL, isolated from European seabass, Dicentrarchus labrax, reared in fish farms.</title>
        <authorList>
            <person name="Stathopoulou P."/>
            <person name="Asimakis E."/>
            <person name="Tzokas K."/>
            <person name="Batargias C."/>
            <person name="Tsiamis G."/>
        </authorList>
    </citation>
    <scope>NUCLEOTIDE SEQUENCE [LARGE SCALE GENOMIC DNA]</scope>
    <source>
        <strain evidence="1 2">DL</strain>
    </source>
</reference>
<sequence>MDPELHRGQRCCTGKVAALQLSHLLPISCGSSAGQVDISGASARCDVDTTLTIIGNDVLV</sequence>
<evidence type="ECO:0000313" key="2">
    <source>
        <dbReference type="Proteomes" id="UP000570517"/>
    </source>
</evidence>
<protein>
    <submittedName>
        <fullName evidence="1">Uncharacterized protein</fullName>
    </submittedName>
</protein>
<name>A0A850PIK6_9MYCO</name>
<dbReference type="AlphaFoldDB" id="A0A850PIK6"/>
<organism evidence="1 2">
    <name type="scientific">Mycolicibacterium hippocampi</name>
    <dbReference type="NCBI Taxonomy" id="659824"/>
    <lineage>
        <taxon>Bacteria</taxon>
        <taxon>Bacillati</taxon>
        <taxon>Actinomycetota</taxon>
        <taxon>Actinomycetes</taxon>
        <taxon>Mycobacteriales</taxon>
        <taxon>Mycobacteriaceae</taxon>
        <taxon>Mycolicibacterium</taxon>
    </lineage>
</organism>
<dbReference type="Proteomes" id="UP000570517">
    <property type="component" value="Unassembled WGS sequence"/>
</dbReference>